<feature type="non-terminal residue" evidence="4">
    <location>
        <position position="1"/>
    </location>
</feature>
<dbReference type="InterPro" id="IPR000873">
    <property type="entry name" value="AMP-dep_synth/lig_dom"/>
</dbReference>
<gene>
    <name evidence="4" type="ORF">G3M58_02110</name>
</gene>
<keyword evidence="2" id="KW-0597">Phosphoprotein</keyword>
<dbReference type="AlphaFoldDB" id="A0A6G3WI99"/>
<feature type="domain" description="AMP-dependent synthetase/ligase" evidence="3">
    <location>
        <begin position="2"/>
        <end position="86"/>
    </location>
</feature>
<dbReference type="PANTHER" id="PTHR44845">
    <property type="entry name" value="CARRIER DOMAIN-CONTAINING PROTEIN"/>
    <property type="match status" value="1"/>
</dbReference>
<reference evidence="4" key="1">
    <citation type="submission" date="2020-01" db="EMBL/GenBank/DDBJ databases">
        <title>Insect and environment-associated Actinomycetes.</title>
        <authorList>
            <person name="Currrie C."/>
            <person name="Chevrette M."/>
            <person name="Carlson C."/>
            <person name="Stubbendieck R."/>
            <person name="Wendt-Pienkowski E."/>
        </authorList>
    </citation>
    <scope>NUCLEOTIDE SEQUENCE</scope>
    <source>
        <strain evidence="4">SID7499</strain>
    </source>
</reference>
<organism evidence="4">
    <name type="scientific">Streptomyces sp. SID7499</name>
    <dbReference type="NCBI Taxonomy" id="2706086"/>
    <lineage>
        <taxon>Bacteria</taxon>
        <taxon>Bacillati</taxon>
        <taxon>Actinomycetota</taxon>
        <taxon>Actinomycetes</taxon>
        <taxon>Kitasatosporales</taxon>
        <taxon>Streptomycetaceae</taxon>
        <taxon>Streptomyces</taxon>
    </lineage>
</organism>
<accession>A0A6G3WI99</accession>
<dbReference type="EMBL" id="JAAGMN010000229">
    <property type="protein sequence ID" value="NEE05226.1"/>
    <property type="molecule type" value="Genomic_DNA"/>
</dbReference>
<evidence type="ECO:0000256" key="1">
    <source>
        <dbReference type="ARBA" id="ARBA00022450"/>
    </source>
</evidence>
<keyword evidence="1" id="KW-0596">Phosphopantetheine</keyword>
<dbReference type="Gene3D" id="3.40.50.980">
    <property type="match status" value="1"/>
</dbReference>
<evidence type="ECO:0000256" key="2">
    <source>
        <dbReference type="ARBA" id="ARBA00022553"/>
    </source>
</evidence>
<name>A0A6G3WI99_9ACTN</name>
<feature type="non-terminal residue" evidence="4">
    <location>
        <position position="86"/>
    </location>
</feature>
<evidence type="ECO:0000313" key="4">
    <source>
        <dbReference type="EMBL" id="NEE05226.1"/>
    </source>
</evidence>
<sequence length="86" mass="9527">RLVILRPGGERDPHHLLGVIAEQGVTFTYLVSSMLDVLLEIAGDSGRLDGLRHVWCGGEVLTPELYERFRARLGIPLYHGYGPAET</sequence>
<protein>
    <submittedName>
        <fullName evidence="4">AMP-binding protein</fullName>
    </submittedName>
</protein>
<dbReference type="PANTHER" id="PTHR44845:SF7">
    <property type="entry name" value="PLIPASTATIN SYNTHASE SUBUNIT D"/>
    <property type="match status" value="1"/>
</dbReference>
<comment type="caution">
    <text evidence="4">The sequence shown here is derived from an EMBL/GenBank/DDBJ whole genome shotgun (WGS) entry which is preliminary data.</text>
</comment>
<dbReference type="SUPFAM" id="SSF56801">
    <property type="entry name" value="Acetyl-CoA synthetase-like"/>
    <property type="match status" value="1"/>
</dbReference>
<proteinExistence type="predicted"/>
<evidence type="ECO:0000259" key="3">
    <source>
        <dbReference type="Pfam" id="PF00501"/>
    </source>
</evidence>
<dbReference type="Pfam" id="PF00501">
    <property type="entry name" value="AMP-binding"/>
    <property type="match status" value="1"/>
</dbReference>